<accession>A0ABS0TVN3</accession>
<comment type="caution">
    <text evidence="1">The sequence shown here is derived from an EMBL/GenBank/DDBJ whole genome shotgun (WGS) entry which is preliminary data.</text>
</comment>
<gene>
    <name evidence="1" type="ORF">JEQ07_18760</name>
</gene>
<name>A0ABS0TVN3_SERPR</name>
<dbReference type="Proteomes" id="UP000639004">
    <property type="component" value="Unassembled WGS sequence"/>
</dbReference>
<sequence length="175" mass="19611">MKFSKLPEFVQKAACDLLVSEYTYNRNTKSGNEIALDIASVFCELFEYEKPIPSVTANPEPEKPTIGEFRNMFVGCDPAKEKDSTVFIKRHYVNGAHAGYILYSGCDCPKCKREAEKEFKYSLDQSVITMDGVGYGKVVSRNKSVYGEIYAVNIESGAMKGKTLYFEESTLYGVP</sequence>
<protein>
    <submittedName>
        <fullName evidence="1">Uncharacterized protein</fullName>
    </submittedName>
</protein>
<dbReference type="RefSeq" id="WP_198642467.1">
    <property type="nucleotide sequence ID" value="NZ_JAEHSL010000018.1"/>
</dbReference>
<evidence type="ECO:0000313" key="1">
    <source>
        <dbReference type="EMBL" id="MBI6182421.1"/>
    </source>
</evidence>
<dbReference type="EMBL" id="JAEHSL010000018">
    <property type="protein sequence ID" value="MBI6182421.1"/>
    <property type="molecule type" value="Genomic_DNA"/>
</dbReference>
<evidence type="ECO:0000313" key="2">
    <source>
        <dbReference type="Proteomes" id="UP000639004"/>
    </source>
</evidence>
<proteinExistence type="predicted"/>
<reference evidence="1 2" key="1">
    <citation type="submission" date="2020-12" db="EMBL/GenBank/DDBJ databases">
        <title>Enhanced detection system for hospital associated transmission using whole genome sequencing surveillance.</title>
        <authorList>
            <person name="Harrison L.H."/>
            <person name="Van Tyne D."/>
            <person name="Marsh J.W."/>
            <person name="Griffith M.P."/>
            <person name="Snyder D.J."/>
            <person name="Cooper V.S."/>
            <person name="Mustapha M."/>
        </authorList>
    </citation>
    <scope>NUCLEOTIDE SEQUENCE [LARGE SCALE GENOMIC DNA]</scope>
    <source>
        <strain evidence="1 2">SER00238</strain>
    </source>
</reference>
<organism evidence="1 2">
    <name type="scientific">Serratia proteamaculans</name>
    <dbReference type="NCBI Taxonomy" id="28151"/>
    <lineage>
        <taxon>Bacteria</taxon>
        <taxon>Pseudomonadati</taxon>
        <taxon>Pseudomonadota</taxon>
        <taxon>Gammaproteobacteria</taxon>
        <taxon>Enterobacterales</taxon>
        <taxon>Yersiniaceae</taxon>
        <taxon>Serratia</taxon>
    </lineage>
</organism>
<keyword evidence="2" id="KW-1185">Reference proteome</keyword>